<accession>A0A5C3M0K3</accession>
<name>A0A5C3M0K3_9AGAR</name>
<dbReference type="OrthoDB" id="623670at2759"/>
<feature type="domain" description="RlpA-like protein double-psi beta-barrel" evidence="3">
    <location>
        <begin position="32"/>
        <end position="127"/>
    </location>
</feature>
<proteinExistence type="predicted"/>
<dbReference type="Pfam" id="PF03330">
    <property type="entry name" value="DPBB_1"/>
    <property type="match status" value="1"/>
</dbReference>
<dbReference type="InterPro" id="IPR036908">
    <property type="entry name" value="RlpA-like_sf"/>
</dbReference>
<protein>
    <submittedName>
        <fullName evidence="4">Barwin-like endoglucanase</fullName>
    </submittedName>
</protein>
<evidence type="ECO:0000259" key="3">
    <source>
        <dbReference type="Pfam" id="PF03330"/>
    </source>
</evidence>
<dbReference type="InterPro" id="IPR009009">
    <property type="entry name" value="RlpA-like_DPBB"/>
</dbReference>
<reference evidence="4 5" key="1">
    <citation type="journal article" date="2019" name="Nat. Ecol. Evol.">
        <title>Megaphylogeny resolves global patterns of mushroom evolution.</title>
        <authorList>
            <person name="Varga T."/>
            <person name="Krizsan K."/>
            <person name="Foldi C."/>
            <person name="Dima B."/>
            <person name="Sanchez-Garcia M."/>
            <person name="Sanchez-Ramirez S."/>
            <person name="Szollosi G.J."/>
            <person name="Szarkandi J.G."/>
            <person name="Papp V."/>
            <person name="Albert L."/>
            <person name="Andreopoulos W."/>
            <person name="Angelini C."/>
            <person name="Antonin V."/>
            <person name="Barry K.W."/>
            <person name="Bougher N.L."/>
            <person name="Buchanan P."/>
            <person name="Buyck B."/>
            <person name="Bense V."/>
            <person name="Catcheside P."/>
            <person name="Chovatia M."/>
            <person name="Cooper J."/>
            <person name="Damon W."/>
            <person name="Desjardin D."/>
            <person name="Finy P."/>
            <person name="Geml J."/>
            <person name="Haridas S."/>
            <person name="Hughes K."/>
            <person name="Justo A."/>
            <person name="Karasinski D."/>
            <person name="Kautmanova I."/>
            <person name="Kiss B."/>
            <person name="Kocsube S."/>
            <person name="Kotiranta H."/>
            <person name="LaButti K.M."/>
            <person name="Lechner B.E."/>
            <person name="Liimatainen K."/>
            <person name="Lipzen A."/>
            <person name="Lukacs Z."/>
            <person name="Mihaltcheva S."/>
            <person name="Morgado L.N."/>
            <person name="Niskanen T."/>
            <person name="Noordeloos M.E."/>
            <person name="Ohm R.A."/>
            <person name="Ortiz-Santana B."/>
            <person name="Ovrebo C."/>
            <person name="Racz N."/>
            <person name="Riley R."/>
            <person name="Savchenko A."/>
            <person name="Shiryaev A."/>
            <person name="Soop K."/>
            <person name="Spirin V."/>
            <person name="Szebenyi C."/>
            <person name="Tomsovsky M."/>
            <person name="Tulloss R.E."/>
            <person name="Uehling J."/>
            <person name="Grigoriev I.V."/>
            <person name="Vagvolgyi C."/>
            <person name="Papp T."/>
            <person name="Martin F.M."/>
            <person name="Miettinen O."/>
            <person name="Hibbett D.S."/>
            <person name="Nagy L.G."/>
        </authorList>
    </citation>
    <scope>NUCLEOTIDE SEQUENCE [LARGE SCALE GENOMIC DNA]</scope>
    <source>
        <strain evidence="4 5">CBS 166.37</strain>
    </source>
</reference>
<sequence>MLQFVTLAILALSAVAKPVSTSVEASSAVITGGFASFFSQNGLAGACGAVHRDSDFIAAIDISRYGSATTSPLCGRQVQITNANNGKSVVVTIADACFTCPNANSFDLSTGAFQAIASLADGLVPITWSFL</sequence>
<dbReference type="PANTHER" id="PTHR31836">
    <property type="match status" value="1"/>
</dbReference>
<dbReference type="Gene3D" id="2.40.40.10">
    <property type="entry name" value="RlpA-like domain"/>
    <property type="match status" value="1"/>
</dbReference>
<evidence type="ECO:0000313" key="5">
    <source>
        <dbReference type="Proteomes" id="UP000308652"/>
    </source>
</evidence>
<dbReference type="PANTHER" id="PTHR31836:SF24">
    <property type="entry name" value="RLPA-LIKE PROTEIN DOUBLE-PSI BETA-BARREL DOMAIN-CONTAINING PROTEIN"/>
    <property type="match status" value="1"/>
</dbReference>
<evidence type="ECO:0000256" key="1">
    <source>
        <dbReference type="ARBA" id="ARBA00022729"/>
    </source>
</evidence>
<evidence type="ECO:0000256" key="2">
    <source>
        <dbReference type="SAM" id="SignalP"/>
    </source>
</evidence>
<dbReference type="CDD" id="cd22191">
    <property type="entry name" value="DPBB_RlpA_EXP_N-like"/>
    <property type="match status" value="1"/>
</dbReference>
<dbReference type="STRING" id="68775.A0A5C3M0K3"/>
<keyword evidence="5" id="KW-1185">Reference proteome</keyword>
<dbReference type="AlphaFoldDB" id="A0A5C3M0K3"/>
<dbReference type="EMBL" id="ML213630">
    <property type="protein sequence ID" value="TFK34531.1"/>
    <property type="molecule type" value="Genomic_DNA"/>
</dbReference>
<keyword evidence="1 2" id="KW-0732">Signal</keyword>
<evidence type="ECO:0000313" key="4">
    <source>
        <dbReference type="EMBL" id="TFK34531.1"/>
    </source>
</evidence>
<dbReference type="SUPFAM" id="SSF50685">
    <property type="entry name" value="Barwin-like endoglucanases"/>
    <property type="match status" value="1"/>
</dbReference>
<feature type="chain" id="PRO_5022988002" evidence="2">
    <location>
        <begin position="17"/>
        <end position="131"/>
    </location>
</feature>
<dbReference type="InterPro" id="IPR051477">
    <property type="entry name" value="Expansin_CellWall"/>
</dbReference>
<dbReference type="Proteomes" id="UP000308652">
    <property type="component" value="Unassembled WGS sequence"/>
</dbReference>
<feature type="signal peptide" evidence="2">
    <location>
        <begin position="1"/>
        <end position="16"/>
    </location>
</feature>
<gene>
    <name evidence="4" type="ORF">BDQ12DRAFT_726759</name>
</gene>
<organism evidence="4 5">
    <name type="scientific">Crucibulum laeve</name>
    <dbReference type="NCBI Taxonomy" id="68775"/>
    <lineage>
        <taxon>Eukaryota</taxon>
        <taxon>Fungi</taxon>
        <taxon>Dikarya</taxon>
        <taxon>Basidiomycota</taxon>
        <taxon>Agaricomycotina</taxon>
        <taxon>Agaricomycetes</taxon>
        <taxon>Agaricomycetidae</taxon>
        <taxon>Agaricales</taxon>
        <taxon>Agaricineae</taxon>
        <taxon>Nidulariaceae</taxon>
        <taxon>Crucibulum</taxon>
    </lineage>
</organism>